<reference evidence="1 2" key="1">
    <citation type="submission" date="2016-06" db="EMBL/GenBank/DDBJ databases">
        <title>Comparative genomics of the ectomycorrhizal sister species Rhizopogon vinicolor and Rhizopogon vesiculosus (Basidiomycota: Boletales) reveals a divergence of the mating type B locus.</title>
        <authorList>
            <consortium name="DOE Joint Genome Institute"/>
            <person name="Mujic A.B."/>
            <person name="Kuo A."/>
            <person name="Tritt A."/>
            <person name="Lipzen A."/>
            <person name="Chen C."/>
            <person name="Johnson J."/>
            <person name="Sharma A."/>
            <person name="Barry K."/>
            <person name="Grigoriev I.V."/>
            <person name="Spatafora J.W."/>
        </authorList>
    </citation>
    <scope>NUCLEOTIDE SEQUENCE [LARGE SCALE GENOMIC DNA]</scope>
    <source>
        <strain evidence="1 2">AM-OR11-026</strain>
    </source>
</reference>
<dbReference type="Proteomes" id="UP000092154">
    <property type="component" value="Unassembled WGS sequence"/>
</dbReference>
<name>A0A1B7MW99_9AGAM</name>
<keyword evidence="2" id="KW-1185">Reference proteome</keyword>
<dbReference type="EMBL" id="KV448386">
    <property type="protein sequence ID" value="OAX36898.1"/>
    <property type="molecule type" value="Genomic_DNA"/>
</dbReference>
<organism evidence="1 2">
    <name type="scientific">Rhizopogon vinicolor AM-OR11-026</name>
    <dbReference type="NCBI Taxonomy" id="1314800"/>
    <lineage>
        <taxon>Eukaryota</taxon>
        <taxon>Fungi</taxon>
        <taxon>Dikarya</taxon>
        <taxon>Basidiomycota</taxon>
        <taxon>Agaricomycotina</taxon>
        <taxon>Agaricomycetes</taxon>
        <taxon>Agaricomycetidae</taxon>
        <taxon>Boletales</taxon>
        <taxon>Suillineae</taxon>
        <taxon>Rhizopogonaceae</taxon>
        <taxon>Rhizopogon</taxon>
    </lineage>
</organism>
<evidence type="ECO:0000313" key="1">
    <source>
        <dbReference type="EMBL" id="OAX36898.1"/>
    </source>
</evidence>
<gene>
    <name evidence="1" type="ORF">K503DRAFT_772055</name>
</gene>
<dbReference type="InParanoid" id="A0A1B7MW99"/>
<protein>
    <submittedName>
        <fullName evidence="1">Uncharacterized protein</fullName>
    </submittedName>
</protein>
<evidence type="ECO:0000313" key="2">
    <source>
        <dbReference type="Proteomes" id="UP000092154"/>
    </source>
</evidence>
<proteinExistence type="predicted"/>
<dbReference type="AlphaFoldDB" id="A0A1B7MW99"/>
<accession>A0A1B7MW99</accession>
<sequence length="62" mass="6614">MASEVLIGAQDGCHSVHSQAGTPYYPNFAAYSTTDKSSGMGVCGLKNRSIMSLQLRMAVRAF</sequence>